<evidence type="ECO:0000313" key="1">
    <source>
        <dbReference type="EMBL" id="CAL4986039.1"/>
    </source>
</evidence>
<keyword evidence="2" id="KW-1185">Reference proteome</keyword>
<name>A0ABC9AUC5_9POAL</name>
<reference evidence="1 2" key="2">
    <citation type="submission" date="2024-10" db="EMBL/GenBank/DDBJ databases">
        <authorList>
            <person name="Ryan C."/>
        </authorList>
    </citation>
    <scope>NUCLEOTIDE SEQUENCE [LARGE SCALE GENOMIC DNA]</scope>
</reference>
<dbReference type="Proteomes" id="UP001497457">
    <property type="component" value="Chromosome 23rd"/>
</dbReference>
<dbReference type="EMBL" id="OZ075133">
    <property type="protein sequence ID" value="CAL4986039.1"/>
    <property type="molecule type" value="Genomic_DNA"/>
</dbReference>
<gene>
    <name evidence="1" type="ORF">URODEC1_LOCUS58219</name>
</gene>
<evidence type="ECO:0000313" key="2">
    <source>
        <dbReference type="Proteomes" id="UP001497457"/>
    </source>
</evidence>
<dbReference type="AlphaFoldDB" id="A0ABC9AUC5"/>
<reference evidence="2" key="1">
    <citation type="submission" date="2024-06" db="EMBL/GenBank/DDBJ databases">
        <authorList>
            <person name="Ryan C."/>
        </authorList>
    </citation>
    <scope>NUCLEOTIDE SEQUENCE [LARGE SCALE GENOMIC DNA]</scope>
</reference>
<organism evidence="1 2">
    <name type="scientific">Urochloa decumbens</name>
    <dbReference type="NCBI Taxonomy" id="240449"/>
    <lineage>
        <taxon>Eukaryota</taxon>
        <taxon>Viridiplantae</taxon>
        <taxon>Streptophyta</taxon>
        <taxon>Embryophyta</taxon>
        <taxon>Tracheophyta</taxon>
        <taxon>Spermatophyta</taxon>
        <taxon>Magnoliopsida</taxon>
        <taxon>Liliopsida</taxon>
        <taxon>Poales</taxon>
        <taxon>Poaceae</taxon>
        <taxon>PACMAD clade</taxon>
        <taxon>Panicoideae</taxon>
        <taxon>Panicodae</taxon>
        <taxon>Paniceae</taxon>
        <taxon>Melinidinae</taxon>
        <taxon>Urochloa</taxon>
    </lineage>
</organism>
<protein>
    <submittedName>
        <fullName evidence="1">Uncharacterized protein</fullName>
    </submittedName>
</protein>
<proteinExistence type="predicted"/>
<sequence>MDSLLDLAVDHGFDRYIAVACLARLAEIFGEDGQHFLTAENCGEDFVSSLADAIDGTESSDNIEVLECEARGSSNGMVINSLSDDKGGVTARNRCPLFSKLEPFISKKVKADLCTSKTRKANSTSESICDNFSPDDSDIEMLDEMYNDSINSVSVQRKTRARELQSRSSTDSEYANILSDAEEQKLLQLTLWF</sequence>
<accession>A0ABC9AUC5</accession>